<evidence type="ECO:0000256" key="1">
    <source>
        <dbReference type="ARBA" id="ARBA00022448"/>
    </source>
</evidence>
<evidence type="ECO:0000259" key="10">
    <source>
        <dbReference type="PROSITE" id="PS50893"/>
    </source>
</evidence>
<keyword evidence="3" id="KW-0547">Nucleotide-binding</keyword>
<dbReference type="InterPro" id="IPR003593">
    <property type="entry name" value="AAA+_ATPase"/>
</dbReference>
<keyword evidence="7" id="KW-1278">Translocase</keyword>
<proteinExistence type="predicted"/>
<keyword evidence="4" id="KW-0862">Zinc</keyword>
<dbReference type="EMBL" id="JQSG02000006">
    <property type="protein sequence ID" value="OBS08519.1"/>
    <property type="molecule type" value="Genomic_DNA"/>
</dbReference>
<dbReference type="GO" id="GO:0016887">
    <property type="term" value="F:ATP hydrolysis activity"/>
    <property type="evidence" value="ECO:0007669"/>
    <property type="project" value="InterPro"/>
</dbReference>
<dbReference type="RefSeq" id="WP_236717321.1">
    <property type="nucleotide sequence ID" value="NZ_JQSG02000006.1"/>
</dbReference>
<dbReference type="PANTHER" id="PTHR42734">
    <property type="entry name" value="METAL TRANSPORT SYSTEM ATP-BINDING PROTEIN TM_0124-RELATED"/>
    <property type="match status" value="1"/>
</dbReference>
<dbReference type="GO" id="GO:0006829">
    <property type="term" value="P:zinc ion transport"/>
    <property type="evidence" value="ECO:0007669"/>
    <property type="project" value="UniProtKB-KW"/>
</dbReference>
<evidence type="ECO:0000313" key="12">
    <source>
        <dbReference type="Proteomes" id="UP000029273"/>
    </source>
</evidence>
<dbReference type="InterPro" id="IPR017871">
    <property type="entry name" value="ABC_transporter-like_CS"/>
</dbReference>
<feature type="domain" description="ABC transporter" evidence="10">
    <location>
        <begin position="9"/>
        <end position="223"/>
    </location>
</feature>
<dbReference type="AlphaFoldDB" id="A0A1A6C1U1"/>
<dbReference type="InterPro" id="IPR003439">
    <property type="entry name" value="ABC_transporter-like_ATP-bd"/>
</dbReference>
<dbReference type="Gene3D" id="3.40.50.300">
    <property type="entry name" value="P-loop containing nucleotide triphosphate hydrolases"/>
    <property type="match status" value="1"/>
</dbReference>
<gene>
    <name evidence="11" type="ORF">Thpro_022769</name>
</gene>
<keyword evidence="1" id="KW-0813">Transport</keyword>
<dbReference type="Proteomes" id="UP000029273">
    <property type="component" value="Unassembled WGS sequence"/>
</dbReference>
<dbReference type="SUPFAM" id="SSF52540">
    <property type="entry name" value="P-loop containing nucleoside triphosphate hydrolases"/>
    <property type="match status" value="1"/>
</dbReference>
<comment type="caution">
    <text evidence="11">The sequence shown here is derived from an EMBL/GenBank/DDBJ whole genome shotgun (WGS) entry which is preliminary data.</text>
</comment>
<accession>A0A1A6C1U1</accession>
<keyword evidence="2" id="KW-1003">Cell membrane</keyword>
<evidence type="ECO:0000256" key="9">
    <source>
        <dbReference type="ARBA" id="ARBA00023136"/>
    </source>
</evidence>
<keyword evidence="8" id="KW-0406">Ion transport</keyword>
<reference evidence="11 12" key="1">
    <citation type="journal article" date="2014" name="Genome Announc.">
        <title>Draft Genome Sequence of the Iron-Oxidizing, Acidophilic, and Halotolerant 'Thiobacillus prosperus' Type Strain DSM 5130.</title>
        <authorList>
            <person name="Ossandon F.J."/>
            <person name="Cardenas J.P."/>
            <person name="Corbett M."/>
            <person name="Quatrini R."/>
            <person name="Holmes D.S."/>
            <person name="Watkin E."/>
        </authorList>
    </citation>
    <scope>NUCLEOTIDE SEQUENCE [LARGE SCALE GENOMIC DNA]</scope>
    <source>
        <strain evidence="11 12">DSM 5130</strain>
    </source>
</reference>
<dbReference type="PANTHER" id="PTHR42734:SF9">
    <property type="entry name" value="ZINC IMPORT ATP-BINDING PROTEIN ZNUC"/>
    <property type="match status" value="1"/>
</dbReference>
<name>A0A1A6C1U1_9GAMM</name>
<dbReference type="InterPro" id="IPR027417">
    <property type="entry name" value="P-loop_NTPase"/>
</dbReference>
<evidence type="ECO:0000256" key="2">
    <source>
        <dbReference type="ARBA" id="ARBA00022475"/>
    </source>
</evidence>
<evidence type="ECO:0000256" key="5">
    <source>
        <dbReference type="ARBA" id="ARBA00022840"/>
    </source>
</evidence>
<evidence type="ECO:0000256" key="3">
    <source>
        <dbReference type="ARBA" id="ARBA00022741"/>
    </source>
</evidence>
<evidence type="ECO:0000313" key="11">
    <source>
        <dbReference type="EMBL" id="OBS08519.1"/>
    </source>
</evidence>
<dbReference type="SMART" id="SM00382">
    <property type="entry name" value="AAA"/>
    <property type="match status" value="1"/>
</dbReference>
<keyword evidence="12" id="KW-1185">Reference proteome</keyword>
<keyword evidence="5 11" id="KW-0067">ATP-binding</keyword>
<keyword evidence="6" id="KW-0864">Zinc transport</keyword>
<sequence length="258" mass="27810">MSISQEFLIGAAGLCVDFDERRVLDRIDLTLGEREIVTLIGPNGAGKTTLVRTLLGLQRPSAGRLSRRPGLRLGYMPQRVTVDAVMPMNVARFLRLGARHRAAVARTAARLGVEGLLGSPIQGLSGGEMQRVLLARALLRDPQLLVLDEPAQGVDVGLQAAFYRLIRQIRDEQGCGVLMVSHDLHLVMAATDRVICLNGHVCCTGRPEAVSRDPAYRQLFGGTDTRGLAVYAHDHDHAHDVLPAMGEEGAIDKGGSDA</sequence>
<dbReference type="InterPro" id="IPR050153">
    <property type="entry name" value="Metal_Ion_Import_ABC"/>
</dbReference>
<dbReference type="PROSITE" id="PS00211">
    <property type="entry name" value="ABC_TRANSPORTER_1"/>
    <property type="match status" value="1"/>
</dbReference>
<evidence type="ECO:0000256" key="4">
    <source>
        <dbReference type="ARBA" id="ARBA00022833"/>
    </source>
</evidence>
<evidence type="ECO:0000256" key="6">
    <source>
        <dbReference type="ARBA" id="ARBA00022906"/>
    </source>
</evidence>
<evidence type="ECO:0000256" key="7">
    <source>
        <dbReference type="ARBA" id="ARBA00022967"/>
    </source>
</evidence>
<dbReference type="Pfam" id="PF00005">
    <property type="entry name" value="ABC_tran"/>
    <property type="match status" value="1"/>
</dbReference>
<organism evidence="11 12">
    <name type="scientific">Acidihalobacter prosperus</name>
    <dbReference type="NCBI Taxonomy" id="160660"/>
    <lineage>
        <taxon>Bacteria</taxon>
        <taxon>Pseudomonadati</taxon>
        <taxon>Pseudomonadota</taxon>
        <taxon>Gammaproteobacteria</taxon>
        <taxon>Chromatiales</taxon>
        <taxon>Ectothiorhodospiraceae</taxon>
        <taxon>Acidihalobacter</taxon>
    </lineage>
</organism>
<dbReference type="GO" id="GO:0005524">
    <property type="term" value="F:ATP binding"/>
    <property type="evidence" value="ECO:0007669"/>
    <property type="project" value="UniProtKB-KW"/>
</dbReference>
<dbReference type="GO" id="GO:0010043">
    <property type="term" value="P:response to zinc ion"/>
    <property type="evidence" value="ECO:0007669"/>
    <property type="project" value="TreeGrafter"/>
</dbReference>
<dbReference type="PROSITE" id="PS50893">
    <property type="entry name" value="ABC_TRANSPORTER_2"/>
    <property type="match status" value="1"/>
</dbReference>
<protein>
    <submittedName>
        <fullName evidence="11">Zinc ABC transporter, ATP-binding protein ZnuC</fullName>
    </submittedName>
</protein>
<evidence type="ECO:0000256" key="8">
    <source>
        <dbReference type="ARBA" id="ARBA00023065"/>
    </source>
</evidence>
<keyword evidence="9" id="KW-0472">Membrane</keyword>